<evidence type="ECO:0000256" key="4">
    <source>
        <dbReference type="ARBA" id="ARBA00023125"/>
    </source>
</evidence>
<evidence type="ECO:0000259" key="8">
    <source>
        <dbReference type="PROSITE" id="PS50048"/>
    </source>
</evidence>
<evidence type="ECO:0000256" key="3">
    <source>
        <dbReference type="ARBA" id="ARBA00023015"/>
    </source>
</evidence>
<dbReference type="RefSeq" id="XP_037143414.1">
    <property type="nucleotide sequence ID" value="XM_037287519.1"/>
</dbReference>
<dbReference type="SUPFAM" id="SSF57701">
    <property type="entry name" value="Zn2/Cys6 DNA-binding domain"/>
    <property type="match status" value="1"/>
</dbReference>
<dbReference type="GO" id="GO:0003677">
    <property type="term" value="F:DNA binding"/>
    <property type="evidence" value="ECO:0007669"/>
    <property type="project" value="UniProtKB-KW"/>
</dbReference>
<gene>
    <name evidence="9" type="ORF">HG535_0C00350</name>
</gene>
<accession>A0A7H9AZN8</accession>
<dbReference type="PROSITE" id="PS50048">
    <property type="entry name" value="ZN2_CY6_FUNGAL_2"/>
    <property type="match status" value="1"/>
</dbReference>
<dbReference type="Pfam" id="PF11951">
    <property type="entry name" value="Fungal_trans_2"/>
    <property type="match status" value="1"/>
</dbReference>
<dbReference type="AlphaFoldDB" id="A0A7H9AZN8"/>
<reference evidence="9 10" key="1">
    <citation type="submission" date="2020-07" db="EMBL/GenBank/DDBJ databases">
        <title>The yeast mating-type switching endonuclease HO is a domesticated member of an unorthodox homing genetic element family.</title>
        <authorList>
            <person name="Coughlan A.Y."/>
            <person name="Lombardi L."/>
            <person name="Braun-Galleani S."/>
            <person name="Martos A.R."/>
            <person name="Galeote V."/>
            <person name="Bigey F."/>
            <person name="Dequin S."/>
            <person name="Byrne K.P."/>
            <person name="Wolfe K.H."/>
        </authorList>
    </citation>
    <scope>NUCLEOTIDE SEQUENCE [LARGE SCALE GENOMIC DNA]</scope>
    <source>
        <strain evidence="9 10">NRRL Y-6702</strain>
    </source>
</reference>
<sequence>MVGSEKALSRRSKRGKTFTGCWTCRARKVKCDLRRPHCERCEKSGLVCGGYDIKLRWYKPVIFDIYGNQLQNNGNNVAKLAGDTAIDEPQYRRRNIDFVRYEEEYQYYEDMDAELTALLNPAADKIAENKTWIIKKFGVFRGIENMETVPDRPRRKKRKMDLEISMGKTAEPETPTVSVTEEEASGTAADLVSTDVFMMNFPGTSNHEWISNELRDDALLSAAALQGFPLTSFPMSSGNTTLDGIGTYDIGSMGTNAVTNSATDVANAANGGAAEDAILQHALQVLFHRNSPVDRAAGNAQVLKEAEEMETQFQELSPLNRCNTTSLSENTIRLDCTQLGSKMPVTAMEVVPSVVPNSKMFNQPHCPDTLLNLPTTGLKVKGLTRFLLKYYYQNVADLMTVVALTTNPWKTQYFPRALKAIGDLAGLGYTSNSRNSLLNALLAVSCFNLKSKFNKNSHESQFFLTHGITFRTQASNFLRACLNETVSRERYKDVLIAILSMNSIDVVWGTMADCQHHLAICEDFVESRMKLRPKISQKAKALHRIFSFLKLIQDSTALDKVREKEIAIRDSLTENDKENADGGDDEEDSELLDKNDGQYRESLNKSDGKIHIEFVKNSSLASTSAGTTPLFTNIASESYYTDEPRRLDTDILSTDALYGLPNSIILLFSDCVRLVRHNEYYTMNNMPLPRQFTNICLKYEKRLLKWTSEWDFHKSDSKTFIDDTIEGVYHHTMSFYNSLIIYYFTMARSLDYQFLQSYVAKVLYHLQSLSHSIQYKNVKIVPLIWQGFIAGCASIDKESQDEFKKWAATLAANGMGSYWGARQIMFEVWRRRTNEEQGDNWYAVYKDWEMNLMLS</sequence>
<evidence type="ECO:0000256" key="2">
    <source>
        <dbReference type="ARBA" id="ARBA00022833"/>
    </source>
</evidence>
<dbReference type="InterPro" id="IPR036864">
    <property type="entry name" value="Zn2-C6_fun-type_DNA-bd_sf"/>
</dbReference>
<keyword evidence="10" id="KW-1185">Reference proteome</keyword>
<keyword evidence="2" id="KW-0862">Zinc</keyword>
<dbReference type="SMART" id="SM00066">
    <property type="entry name" value="GAL4"/>
    <property type="match status" value="1"/>
</dbReference>
<evidence type="ECO:0000256" key="7">
    <source>
        <dbReference type="SAM" id="MobiDB-lite"/>
    </source>
</evidence>
<proteinExistence type="predicted"/>
<dbReference type="Gene3D" id="4.10.240.10">
    <property type="entry name" value="Zn(2)-C6 fungal-type DNA-binding domain"/>
    <property type="match status" value="1"/>
</dbReference>
<evidence type="ECO:0000313" key="10">
    <source>
        <dbReference type="Proteomes" id="UP000509704"/>
    </source>
</evidence>
<dbReference type="GO" id="GO:0008270">
    <property type="term" value="F:zinc ion binding"/>
    <property type="evidence" value="ECO:0007669"/>
    <property type="project" value="InterPro"/>
</dbReference>
<keyword evidence="4" id="KW-0238">DNA-binding</keyword>
<dbReference type="GO" id="GO:0000981">
    <property type="term" value="F:DNA-binding transcription factor activity, RNA polymerase II-specific"/>
    <property type="evidence" value="ECO:0007669"/>
    <property type="project" value="InterPro"/>
</dbReference>
<keyword evidence="1" id="KW-0479">Metal-binding</keyword>
<evidence type="ECO:0000313" key="9">
    <source>
        <dbReference type="EMBL" id="QLG71686.1"/>
    </source>
</evidence>
<keyword evidence="5" id="KW-0804">Transcription</keyword>
<evidence type="ECO:0000256" key="6">
    <source>
        <dbReference type="ARBA" id="ARBA00023242"/>
    </source>
</evidence>
<evidence type="ECO:0000256" key="5">
    <source>
        <dbReference type="ARBA" id="ARBA00023163"/>
    </source>
</evidence>
<dbReference type="InterPro" id="IPR021858">
    <property type="entry name" value="Fun_TF"/>
</dbReference>
<dbReference type="InterPro" id="IPR001138">
    <property type="entry name" value="Zn2Cys6_DnaBD"/>
</dbReference>
<dbReference type="PROSITE" id="PS00463">
    <property type="entry name" value="ZN2_CY6_FUNGAL_1"/>
    <property type="match status" value="1"/>
</dbReference>
<dbReference type="Proteomes" id="UP000509704">
    <property type="component" value="Chromosome 3"/>
</dbReference>
<organism evidence="9 10">
    <name type="scientific">Zygotorulaspora mrakii</name>
    <name type="common">Zygosaccharomyces mrakii</name>
    <dbReference type="NCBI Taxonomy" id="42260"/>
    <lineage>
        <taxon>Eukaryota</taxon>
        <taxon>Fungi</taxon>
        <taxon>Dikarya</taxon>
        <taxon>Ascomycota</taxon>
        <taxon>Saccharomycotina</taxon>
        <taxon>Saccharomycetes</taxon>
        <taxon>Saccharomycetales</taxon>
        <taxon>Saccharomycetaceae</taxon>
        <taxon>Zygotorulaspora</taxon>
    </lineage>
</organism>
<protein>
    <recommendedName>
        <fullName evidence="8">Zn(2)-C6 fungal-type domain-containing protein</fullName>
    </recommendedName>
</protein>
<keyword evidence="6" id="KW-0539">Nucleus</keyword>
<dbReference type="GeneID" id="59235382"/>
<feature type="region of interest" description="Disordered" evidence="7">
    <location>
        <begin position="572"/>
        <end position="602"/>
    </location>
</feature>
<dbReference type="PANTHER" id="PTHR31069:SF32">
    <property type="entry name" value="ARGININE METABOLISM REGULATION PROTEIN II"/>
    <property type="match status" value="1"/>
</dbReference>
<dbReference type="InterPro" id="IPR050675">
    <property type="entry name" value="OAF3"/>
</dbReference>
<feature type="compositionally biased region" description="Basic and acidic residues" evidence="7">
    <location>
        <begin position="591"/>
        <end position="602"/>
    </location>
</feature>
<dbReference type="OrthoDB" id="3477330at2759"/>
<dbReference type="EMBL" id="CP058606">
    <property type="protein sequence ID" value="QLG71686.1"/>
    <property type="molecule type" value="Genomic_DNA"/>
</dbReference>
<dbReference type="Pfam" id="PF00172">
    <property type="entry name" value="Zn_clus"/>
    <property type="match status" value="1"/>
</dbReference>
<dbReference type="KEGG" id="zmk:HG535_0C00350"/>
<evidence type="ECO:0000256" key="1">
    <source>
        <dbReference type="ARBA" id="ARBA00022723"/>
    </source>
</evidence>
<feature type="domain" description="Zn(2)-C6 fungal-type" evidence="8">
    <location>
        <begin position="20"/>
        <end position="48"/>
    </location>
</feature>
<keyword evidence="3" id="KW-0805">Transcription regulation</keyword>
<dbReference type="CDD" id="cd00067">
    <property type="entry name" value="GAL4"/>
    <property type="match status" value="1"/>
</dbReference>
<dbReference type="PANTHER" id="PTHR31069">
    <property type="entry name" value="OLEATE-ACTIVATED TRANSCRIPTION FACTOR 1-RELATED"/>
    <property type="match status" value="1"/>
</dbReference>
<name>A0A7H9AZN8_ZYGMR</name>
<feature type="compositionally biased region" description="Acidic residues" evidence="7">
    <location>
        <begin position="581"/>
        <end position="590"/>
    </location>
</feature>